<dbReference type="EMBL" id="BLLK01000069">
    <property type="protein sequence ID" value="GFH60973.1"/>
    <property type="molecule type" value="Genomic_DNA"/>
</dbReference>
<dbReference type="PANTHER" id="PTHR23077:SF117">
    <property type="entry name" value="AAA+ ATPASE DOMAIN-CONTAINING PROTEIN"/>
    <property type="match status" value="1"/>
</dbReference>
<gene>
    <name evidence="5" type="ORF">CTEN210_17449</name>
</gene>
<dbReference type="Proteomes" id="UP001054902">
    <property type="component" value="Unassembled WGS sequence"/>
</dbReference>
<protein>
    <recommendedName>
        <fullName evidence="4">AAA+ ATPase domain-containing protein</fullName>
    </recommendedName>
</protein>
<keyword evidence="2" id="KW-0067">ATP-binding</keyword>
<dbReference type="InterPro" id="IPR050168">
    <property type="entry name" value="AAA_ATPase_domain"/>
</dbReference>
<dbReference type="Pfam" id="PF00004">
    <property type="entry name" value="AAA"/>
    <property type="match status" value="2"/>
</dbReference>
<dbReference type="SUPFAM" id="SSF52540">
    <property type="entry name" value="P-loop containing nucleoside triphosphate hydrolases"/>
    <property type="match status" value="2"/>
</dbReference>
<evidence type="ECO:0000256" key="2">
    <source>
        <dbReference type="ARBA" id="ARBA00022840"/>
    </source>
</evidence>
<evidence type="ECO:0000256" key="3">
    <source>
        <dbReference type="ARBA" id="ARBA00023054"/>
    </source>
</evidence>
<accession>A0AAD3DAV6</accession>
<dbReference type="Gene3D" id="3.40.50.300">
    <property type="entry name" value="P-loop containing nucleotide triphosphate hydrolases"/>
    <property type="match status" value="2"/>
</dbReference>
<dbReference type="Gene3D" id="1.10.8.60">
    <property type="match status" value="2"/>
</dbReference>
<keyword evidence="1" id="KW-0547">Nucleotide-binding</keyword>
<reference evidence="5 6" key="1">
    <citation type="journal article" date="2021" name="Sci. Rep.">
        <title>The genome of the diatom Chaetoceros tenuissimus carries an ancient integrated fragment of an extant virus.</title>
        <authorList>
            <person name="Hongo Y."/>
            <person name="Kimura K."/>
            <person name="Takaki Y."/>
            <person name="Yoshida Y."/>
            <person name="Baba S."/>
            <person name="Kobayashi G."/>
            <person name="Nagasaki K."/>
            <person name="Hano T."/>
            <person name="Tomaru Y."/>
        </authorList>
    </citation>
    <scope>NUCLEOTIDE SEQUENCE [LARGE SCALE GENOMIC DNA]</scope>
    <source>
        <strain evidence="5 6">NIES-3715</strain>
    </source>
</reference>
<feature type="domain" description="AAA+ ATPase" evidence="4">
    <location>
        <begin position="676"/>
        <end position="821"/>
    </location>
</feature>
<dbReference type="PANTHER" id="PTHR23077">
    <property type="entry name" value="AAA-FAMILY ATPASE"/>
    <property type="match status" value="1"/>
</dbReference>
<dbReference type="InterPro" id="IPR003593">
    <property type="entry name" value="AAA+_ATPase"/>
</dbReference>
<evidence type="ECO:0000259" key="4">
    <source>
        <dbReference type="SMART" id="SM00382"/>
    </source>
</evidence>
<sequence length="924" mass="100912">MSPSKAYFYNELRGEVAPCFQPCTFSDECAALTTIAVVNFVKENNLEQQGTLFSRPNIPQFVDVYILLIGSPYDNHGIPSTNAKTSQESYSTKIWQSDVSTKMILQYDSVCRIRIACNVNGTSEESNNNFQEIAETIEHIIGGVKAEIQHYILPSKVSESQVESIRKWNRSKSKEEKYIFIQQNPPSDHLNVKGFVISLMPVMKSNVFSGTRLSRLQMTTPLLSISLEKINGRDFLSSETDDGSKAKTSQADVLLQLCIKRLLIGRIIVCPIDDDDDSQERTITKIRVPSIEKDGEEVFEYKVKTILPYITSSTRNSSLKPSKTVSSKIFLVLPSTRITLTSPIEWRVVKQPLNINPKERVRQGTEDLLLETIAAVRHCSLTYAKSVKKSNYFIDVPRAYLLSGPAGVGKTYSVKMAVQATNAQVGSELTKLISLRGSEILSAGANESEAALELKRTILSAVEFASKSDLNISVIFMDECDALLSSSTAGGLLAHLLDKMSSHSSDFDKFSHGWKKVIVIAATNRVDAIPESLRRPGRFDRELAISPPNKGQRFDILLSLIRDLDQKNEYIIDKASLQDVADLCVGYVAADLSSLVRQAAYLSMTNDQHIITPELLKAAMTEVGASALRDSSVNAPPSTRWSDIAGDVGGAKNALRRAVEWPRIKKKEFEMLGLTAPRGILLHGPPGCGKTSLARAAAGSAGVAFLSLSPADVYASSYVGEAEAVIRRAFSLARAASPCILFFDEIDSIVSTSSTNKTGMDRGNNAEARVLSTFLNEMDGVDGSINDGVLVLGATNRPGIIDSALLRPGRFDSVVYVPNPDEDGRRSIFKAKRESWSNSGGRSDIDIDILSSEAVSGYMTGAEIVGACTEAAMNAIREALDSGNTDVPIVKQRHLESSLAAVKPLLSDPSVLSEYTSFEEEHSK</sequence>
<name>A0AAD3DAV6_9STRA</name>
<dbReference type="InterPro" id="IPR003960">
    <property type="entry name" value="ATPase_AAA_CS"/>
</dbReference>
<dbReference type="SMART" id="SM00382">
    <property type="entry name" value="AAA"/>
    <property type="match status" value="2"/>
</dbReference>
<dbReference type="InterPro" id="IPR003959">
    <property type="entry name" value="ATPase_AAA_core"/>
</dbReference>
<proteinExistence type="predicted"/>
<keyword evidence="3" id="KW-0175">Coiled coil</keyword>
<dbReference type="PROSITE" id="PS00674">
    <property type="entry name" value="AAA"/>
    <property type="match status" value="1"/>
</dbReference>
<dbReference type="InterPro" id="IPR027417">
    <property type="entry name" value="P-loop_NTPase"/>
</dbReference>
<evidence type="ECO:0000256" key="1">
    <source>
        <dbReference type="ARBA" id="ARBA00022741"/>
    </source>
</evidence>
<organism evidence="5 6">
    <name type="scientific">Chaetoceros tenuissimus</name>
    <dbReference type="NCBI Taxonomy" id="426638"/>
    <lineage>
        <taxon>Eukaryota</taxon>
        <taxon>Sar</taxon>
        <taxon>Stramenopiles</taxon>
        <taxon>Ochrophyta</taxon>
        <taxon>Bacillariophyta</taxon>
        <taxon>Coscinodiscophyceae</taxon>
        <taxon>Chaetocerotophycidae</taxon>
        <taxon>Chaetocerotales</taxon>
        <taxon>Chaetocerotaceae</taxon>
        <taxon>Chaetoceros</taxon>
    </lineage>
</organism>
<dbReference type="GO" id="GO:0005524">
    <property type="term" value="F:ATP binding"/>
    <property type="evidence" value="ECO:0007669"/>
    <property type="project" value="UniProtKB-KW"/>
</dbReference>
<dbReference type="FunFam" id="3.40.50.300:FF:001025">
    <property type="entry name" value="ATPase family, AAA domain-containing 2B"/>
    <property type="match status" value="1"/>
</dbReference>
<keyword evidence="6" id="KW-1185">Reference proteome</keyword>
<evidence type="ECO:0000313" key="5">
    <source>
        <dbReference type="EMBL" id="GFH60973.1"/>
    </source>
</evidence>
<dbReference type="GO" id="GO:0016887">
    <property type="term" value="F:ATP hydrolysis activity"/>
    <property type="evidence" value="ECO:0007669"/>
    <property type="project" value="InterPro"/>
</dbReference>
<feature type="domain" description="AAA+ ATPase" evidence="4">
    <location>
        <begin position="396"/>
        <end position="549"/>
    </location>
</feature>
<comment type="caution">
    <text evidence="5">The sequence shown here is derived from an EMBL/GenBank/DDBJ whole genome shotgun (WGS) entry which is preliminary data.</text>
</comment>
<evidence type="ECO:0000313" key="6">
    <source>
        <dbReference type="Proteomes" id="UP001054902"/>
    </source>
</evidence>
<dbReference type="AlphaFoldDB" id="A0AAD3DAV6"/>